<evidence type="ECO:0000256" key="9">
    <source>
        <dbReference type="ARBA" id="ARBA00023778"/>
    </source>
</evidence>
<evidence type="ECO:0000256" key="7">
    <source>
        <dbReference type="ARBA" id="ARBA00022803"/>
    </source>
</evidence>
<dbReference type="Pfam" id="PF01485">
    <property type="entry name" value="IBR"/>
    <property type="match status" value="1"/>
</dbReference>
<dbReference type="Pfam" id="PF13414">
    <property type="entry name" value="TPR_11"/>
    <property type="match status" value="2"/>
</dbReference>
<dbReference type="InterPro" id="IPR044066">
    <property type="entry name" value="TRIAD_supradom"/>
</dbReference>
<evidence type="ECO:0000259" key="15">
    <source>
        <dbReference type="PROSITE" id="PS51873"/>
    </source>
</evidence>
<keyword evidence="8" id="KW-0862">Zinc</keyword>
<dbReference type="InterPro" id="IPR048962">
    <property type="entry name" value="ARIH1-like_UBL"/>
</dbReference>
<comment type="similarity">
    <text evidence="9">Belongs to the BBS4 family.</text>
</comment>
<dbReference type="SUPFAM" id="SSF48452">
    <property type="entry name" value="TPR-like"/>
    <property type="match status" value="1"/>
</dbReference>
<proteinExistence type="inferred from homology"/>
<reference evidence="16" key="1">
    <citation type="journal article" date="2021" name="Cell">
        <title>Tracing the genetic footprints of vertebrate landing in non-teleost ray-finned fishes.</title>
        <authorList>
            <person name="Bi X."/>
            <person name="Wang K."/>
            <person name="Yang L."/>
            <person name="Pan H."/>
            <person name="Jiang H."/>
            <person name="Wei Q."/>
            <person name="Fang M."/>
            <person name="Yu H."/>
            <person name="Zhu C."/>
            <person name="Cai Y."/>
            <person name="He Y."/>
            <person name="Gan X."/>
            <person name="Zeng H."/>
            <person name="Yu D."/>
            <person name="Zhu Y."/>
            <person name="Jiang H."/>
            <person name="Qiu Q."/>
            <person name="Yang H."/>
            <person name="Zhang Y.E."/>
            <person name="Wang W."/>
            <person name="Zhu M."/>
            <person name="He S."/>
            <person name="Zhang G."/>
        </authorList>
    </citation>
    <scope>NUCLEOTIDE SEQUENCE</scope>
    <source>
        <strain evidence="16">Pddl_001</strain>
    </source>
</reference>
<dbReference type="PROSITE" id="PS51873">
    <property type="entry name" value="TRIAD"/>
    <property type="match status" value="1"/>
</dbReference>
<keyword evidence="16" id="KW-0436">Ligase</keyword>
<dbReference type="CDD" id="cd20343">
    <property type="entry name" value="BRcat_RBR_HHARI-like"/>
    <property type="match status" value="1"/>
</dbReference>
<keyword evidence="17" id="KW-1185">Reference proteome</keyword>
<dbReference type="Proteomes" id="UP001166093">
    <property type="component" value="Unassembled WGS sequence"/>
</dbReference>
<dbReference type="CDD" id="cd16626">
    <property type="entry name" value="RING-HC_RBR_HHARI"/>
    <property type="match status" value="1"/>
</dbReference>
<dbReference type="PANTHER" id="PTHR44186">
    <property type="match status" value="1"/>
</dbReference>
<feature type="compositionally biased region" description="Polar residues" evidence="13">
    <location>
        <begin position="969"/>
        <end position="986"/>
    </location>
</feature>
<keyword evidence="2" id="KW-0808">Transferase</keyword>
<comment type="similarity">
    <text evidence="1">Belongs to the RBR family. Ariadne subfamily.</text>
</comment>
<dbReference type="InterPro" id="IPR013083">
    <property type="entry name" value="Znf_RING/FYVE/PHD"/>
</dbReference>
<dbReference type="Pfam" id="PF22191">
    <property type="entry name" value="IBR_1"/>
    <property type="match status" value="1"/>
</dbReference>
<dbReference type="InterPro" id="IPR001841">
    <property type="entry name" value="Znf_RING"/>
</dbReference>
<feature type="repeat" description="TPR" evidence="11">
    <location>
        <begin position="690"/>
        <end position="723"/>
    </location>
</feature>
<sequence>MDSDEGYNYEFDDEEECSEDSAEEELEDDTLELGEVELVDPAEAGGERDVCGETGSSGLGPGQDEEDYRFEVLTADQILQHMVECIREVNEVIQNPATITRILLSHFNWDKEKLMERQVLYFDGNLEKLFSECHVVNPSKKSRTRQMNTRSSAQDLPCQICYLNYPNAYFTGLECGHKFCMQCWSEYLTTKIIEEGMGQTISCPAHSCDILVDDNTVMRLITDSKVKLKYQHLITNSFVECNRLLKWCPAPDCHHVVKVQYPDAKPVRCKCGRQFCFNCGENWHDPVKCKWLRKWIKKCDDDSETSNWIAANTKECPKCHVTIEKDGGCNHMVCRNQNCKAEFCWVCLGPWEPHGSAWYNCNRYNEDDAKAARDAQERSRAALQRYLFYCNRYMNHMQSLRFEHKLYAQVKQKMEEMQQHNMSWIEVQFLKKAVDVLCQCRATLMFTYVFAFYLKKNNQSIIFENNQADLENATEVLSGYLERDISQDSLQDIKQKVQDKYRLYCVCNLGNGQLPVVGFKLKMAEENSQTELQLPVATEVKKPISKKALELAIFERRNWLIHLHYIRKDYETCKAVIKEQLQESQGMCEYAVYVQALIFRLEGKIQESLELFQTCAILNPHSPDNLKQVARSLFLLGKHKAAIEVYNEAIKLNENDWEVFYNLGVCYMYLKDFKHAKEKMNCSLQLNKHDITFVMLGKICLLEGDTASAIEVYKKAVEFSPENTDLLTTLGLLYLQLGAYQKAFEHLGNALTYDPNNYKAILAAGSMMQTHGDFDVAMNKYRVAASAIPESPPLWNNIGMCFFGKKKYVAAISCLKRANYLSPFDWKVLYNLGLVHLTMQQYASSFHFLSAAINLNPKMGELFMLLAVALTNLEDLENAKRSYKQAAALDQSNPLISMNYAIFQYNQGLKKEALQQFQDMEKRVNKLIESNSNTEFDPELVDMALKMGAALQVGENLVWTKPTKDSKSKQQSATSIKSTSSQQPLGTNKALGQAMSSAVGYSKNMQLSGGKATLARQCLLQWTPIL</sequence>
<feature type="domain" description="RING-type" evidence="15">
    <location>
        <begin position="154"/>
        <end position="365"/>
    </location>
</feature>
<evidence type="ECO:0000256" key="12">
    <source>
        <dbReference type="SAM" id="Coils"/>
    </source>
</evidence>
<gene>
    <name evidence="16" type="primary">Arih1_0</name>
    <name evidence="16" type="ORF">GTO93_0022110</name>
</gene>
<dbReference type="InterPro" id="IPR019734">
    <property type="entry name" value="TPR_rpt"/>
</dbReference>
<evidence type="ECO:0000256" key="5">
    <source>
        <dbReference type="ARBA" id="ARBA00022771"/>
    </source>
</evidence>
<dbReference type="PROSITE" id="PS50293">
    <property type="entry name" value="TPR_REGION"/>
    <property type="match status" value="1"/>
</dbReference>
<keyword evidence="12" id="KW-0175">Coiled coil</keyword>
<keyword evidence="3" id="KW-0479">Metal-binding</keyword>
<dbReference type="Pfam" id="PF13181">
    <property type="entry name" value="TPR_8"/>
    <property type="match status" value="3"/>
</dbReference>
<keyword evidence="7 11" id="KW-0802">TPR repeat</keyword>
<dbReference type="SUPFAM" id="SSF57850">
    <property type="entry name" value="RING/U-box"/>
    <property type="match status" value="3"/>
</dbReference>
<keyword evidence="4" id="KW-0677">Repeat</keyword>
<evidence type="ECO:0000313" key="17">
    <source>
        <dbReference type="Proteomes" id="UP001166093"/>
    </source>
</evidence>
<dbReference type="InterPro" id="IPR011990">
    <property type="entry name" value="TPR-like_helical_dom_sf"/>
</dbReference>
<feature type="domain" description="RING-type" evidence="14">
    <location>
        <begin position="158"/>
        <end position="207"/>
    </location>
</feature>
<dbReference type="SMART" id="SM00028">
    <property type="entry name" value="TPR"/>
    <property type="match status" value="9"/>
</dbReference>
<feature type="non-terminal residue" evidence="16">
    <location>
        <position position="1"/>
    </location>
</feature>
<dbReference type="PROSITE" id="PS50089">
    <property type="entry name" value="ZF_RING_2"/>
    <property type="match status" value="1"/>
</dbReference>
<dbReference type="Pfam" id="PF19422">
    <property type="entry name" value="Ariadne"/>
    <property type="match status" value="1"/>
</dbReference>
<dbReference type="SMART" id="SM00647">
    <property type="entry name" value="IBR"/>
    <property type="match status" value="2"/>
</dbReference>
<feature type="repeat" description="TPR" evidence="11">
    <location>
        <begin position="623"/>
        <end position="656"/>
    </location>
</feature>
<keyword evidence="6" id="KW-0833">Ubl conjugation pathway</keyword>
<evidence type="ECO:0000256" key="6">
    <source>
        <dbReference type="ARBA" id="ARBA00022786"/>
    </source>
</evidence>
<feature type="repeat" description="TPR" evidence="11">
    <location>
        <begin position="724"/>
        <end position="757"/>
    </location>
</feature>
<keyword evidence="5 10" id="KW-0863">Zinc-finger</keyword>
<dbReference type="Pfam" id="PF21235">
    <property type="entry name" value="UBA_ARI1"/>
    <property type="match status" value="1"/>
</dbReference>
<feature type="region of interest" description="Disordered" evidence="13">
    <location>
        <begin position="961"/>
        <end position="987"/>
    </location>
</feature>
<evidence type="ECO:0000256" key="2">
    <source>
        <dbReference type="ARBA" id="ARBA00022679"/>
    </source>
</evidence>
<comment type="caution">
    <text evidence="16">The sequence shown here is derived from an EMBL/GenBank/DDBJ whole genome shotgun (WGS) entry which is preliminary data.</text>
</comment>
<evidence type="ECO:0000256" key="13">
    <source>
        <dbReference type="SAM" id="MobiDB-lite"/>
    </source>
</evidence>
<feature type="region of interest" description="Disordered" evidence="13">
    <location>
        <begin position="1"/>
        <end position="65"/>
    </location>
</feature>
<evidence type="ECO:0000256" key="4">
    <source>
        <dbReference type="ARBA" id="ARBA00022737"/>
    </source>
</evidence>
<feature type="compositionally biased region" description="Acidic residues" evidence="13">
    <location>
        <begin position="1"/>
        <end position="40"/>
    </location>
</feature>
<dbReference type="EMBL" id="JAAWVQ010119243">
    <property type="protein sequence ID" value="MBN3282623.1"/>
    <property type="molecule type" value="Genomic_DNA"/>
</dbReference>
<dbReference type="PANTHER" id="PTHR44186:SF1">
    <property type="entry name" value="BARDET-BIEDL SYNDROME 4 PROTEIN"/>
    <property type="match status" value="1"/>
</dbReference>
<dbReference type="PROSITE" id="PS50005">
    <property type="entry name" value="TPR"/>
    <property type="match status" value="4"/>
</dbReference>
<organism evidence="16 17">
    <name type="scientific">Polyodon spathula</name>
    <name type="common">North American paddlefish</name>
    <name type="synonym">Squalus spathula</name>
    <dbReference type="NCBI Taxonomy" id="7913"/>
    <lineage>
        <taxon>Eukaryota</taxon>
        <taxon>Metazoa</taxon>
        <taxon>Chordata</taxon>
        <taxon>Craniata</taxon>
        <taxon>Vertebrata</taxon>
        <taxon>Euteleostomi</taxon>
        <taxon>Actinopterygii</taxon>
        <taxon>Chondrostei</taxon>
        <taxon>Acipenseriformes</taxon>
        <taxon>Polyodontidae</taxon>
        <taxon>Polyodon</taxon>
    </lineage>
</organism>
<accession>A0ABS2Y7J7</accession>
<dbReference type="Gene3D" id="1.25.40.10">
    <property type="entry name" value="Tetratricopeptide repeat domain"/>
    <property type="match status" value="3"/>
</dbReference>
<feature type="coiled-coil region" evidence="12">
    <location>
        <begin position="866"/>
        <end position="930"/>
    </location>
</feature>
<dbReference type="CDD" id="cd20356">
    <property type="entry name" value="Rcat_RBR_HHARI-like"/>
    <property type="match status" value="1"/>
</dbReference>
<name>A0ABS2Y7J7_POLSP</name>
<evidence type="ECO:0000256" key="8">
    <source>
        <dbReference type="ARBA" id="ARBA00022833"/>
    </source>
</evidence>
<dbReference type="InterPro" id="IPR045840">
    <property type="entry name" value="Ariadne"/>
</dbReference>
<feature type="repeat" description="TPR" evidence="11">
    <location>
        <begin position="826"/>
        <end position="859"/>
    </location>
</feature>
<dbReference type="Gene3D" id="1.20.120.1750">
    <property type="match status" value="1"/>
</dbReference>
<dbReference type="GO" id="GO:0016874">
    <property type="term" value="F:ligase activity"/>
    <property type="evidence" value="ECO:0007669"/>
    <property type="project" value="UniProtKB-KW"/>
</dbReference>
<evidence type="ECO:0000313" key="16">
    <source>
        <dbReference type="EMBL" id="MBN3282623.1"/>
    </source>
</evidence>
<evidence type="ECO:0000259" key="14">
    <source>
        <dbReference type="PROSITE" id="PS50089"/>
    </source>
</evidence>
<protein>
    <submittedName>
        <fullName evidence="16">ARI1 ligase</fullName>
    </submittedName>
</protein>
<dbReference type="Gene3D" id="3.30.40.10">
    <property type="entry name" value="Zinc/RING finger domain, C3HC4 (zinc finger)"/>
    <property type="match status" value="1"/>
</dbReference>
<evidence type="ECO:0000256" key="11">
    <source>
        <dbReference type="PROSITE-ProRule" id="PRU00339"/>
    </source>
</evidence>
<evidence type="ECO:0000256" key="3">
    <source>
        <dbReference type="ARBA" id="ARBA00022723"/>
    </source>
</evidence>
<dbReference type="InterPro" id="IPR002867">
    <property type="entry name" value="IBR_dom"/>
</dbReference>
<evidence type="ECO:0000256" key="10">
    <source>
        <dbReference type="PROSITE-ProRule" id="PRU00175"/>
    </source>
</evidence>
<evidence type="ECO:0000256" key="1">
    <source>
        <dbReference type="ARBA" id="ARBA00005884"/>
    </source>
</evidence>
<feature type="non-terminal residue" evidence="16">
    <location>
        <position position="1026"/>
    </location>
</feature>